<accession>A0A508TEL0</accession>
<dbReference type="RefSeq" id="WP_139861446.1">
    <property type="nucleotide sequence ID" value="NZ_CAADFC020000016.1"/>
</dbReference>
<evidence type="ECO:0000313" key="3">
    <source>
        <dbReference type="Proteomes" id="UP000328092"/>
    </source>
</evidence>
<sequence>MLKVLKVLKVAVHIVWAIAVISFATLVGASYGWAHHGWIGAVALGTVGFCAGALLATDLSVLLEFLCAGL</sequence>
<dbReference type="AlphaFoldDB" id="A0A508TEL0"/>
<comment type="caution">
    <text evidence="2">The sequence shown here is derived from an EMBL/GenBank/DDBJ whole genome shotgun (WGS) entry which is preliminary data.</text>
</comment>
<gene>
    <name evidence="2" type="ORF">CI1B_42200</name>
</gene>
<keyword evidence="1" id="KW-0812">Transmembrane</keyword>
<protein>
    <submittedName>
        <fullName evidence="2">Uncharacterized protein</fullName>
    </submittedName>
</protein>
<evidence type="ECO:0000313" key="2">
    <source>
        <dbReference type="EMBL" id="VIO72574.1"/>
    </source>
</evidence>
<dbReference type="OrthoDB" id="8400547at2"/>
<name>A0A508TEL0_9BRAD</name>
<feature type="transmembrane region" description="Helical" evidence="1">
    <location>
        <begin position="37"/>
        <end position="56"/>
    </location>
</feature>
<organism evidence="2 3">
    <name type="scientific">Bradyrhizobium ivorense</name>
    <dbReference type="NCBI Taxonomy" id="2511166"/>
    <lineage>
        <taxon>Bacteria</taxon>
        <taxon>Pseudomonadati</taxon>
        <taxon>Pseudomonadota</taxon>
        <taxon>Alphaproteobacteria</taxon>
        <taxon>Hyphomicrobiales</taxon>
        <taxon>Nitrobacteraceae</taxon>
        <taxon>Bradyrhizobium</taxon>
    </lineage>
</organism>
<evidence type="ECO:0000256" key="1">
    <source>
        <dbReference type="SAM" id="Phobius"/>
    </source>
</evidence>
<proteinExistence type="predicted"/>
<keyword evidence="1" id="KW-0472">Membrane</keyword>
<keyword evidence="3" id="KW-1185">Reference proteome</keyword>
<reference evidence="2" key="1">
    <citation type="submission" date="2019-02" db="EMBL/GenBank/DDBJ databases">
        <authorList>
            <person name="Pothier F.J."/>
        </authorList>
    </citation>
    <scope>NUCLEOTIDE SEQUENCE</scope>
    <source>
        <strain evidence="2">CI-1B</strain>
    </source>
</reference>
<dbReference type="EMBL" id="CAADFC020000016">
    <property type="protein sequence ID" value="VIO72574.1"/>
    <property type="molecule type" value="Genomic_DNA"/>
</dbReference>
<feature type="transmembrane region" description="Helical" evidence="1">
    <location>
        <begin position="7"/>
        <end position="31"/>
    </location>
</feature>
<dbReference type="Proteomes" id="UP000328092">
    <property type="component" value="Unassembled WGS sequence"/>
</dbReference>
<keyword evidence="1" id="KW-1133">Transmembrane helix</keyword>